<feature type="domain" description="Transposase IS4-like" evidence="1">
    <location>
        <begin position="107"/>
        <end position="262"/>
    </location>
</feature>
<dbReference type="NCBIfam" id="NF033580">
    <property type="entry name" value="transpos_IS5_3"/>
    <property type="match status" value="1"/>
</dbReference>
<name>A0ABU6JC30_9BURK</name>
<dbReference type="Pfam" id="PF13340">
    <property type="entry name" value="DUF4096"/>
    <property type="match status" value="1"/>
</dbReference>
<reference evidence="3 4" key="1">
    <citation type="submission" date="2023-10" db="EMBL/GenBank/DDBJ databases">
        <title>Noviherbaspirillum sp. CPCC 100848 genome assembly.</title>
        <authorList>
            <person name="Li X.Y."/>
            <person name="Fang X.M."/>
        </authorList>
    </citation>
    <scope>NUCLEOTIDE SEQUENCE [LARGE SCALE GENOMIC DNA]</scope>
    <source>
        <strain evidence="3 4">CPCC 100848</strain>
    </source>
</reference>
<dbReference type="Pfam" id="PF01609">
    <property type="entry name" value="DDE_Tnp_1"/>
    <property type="match status" value="1"/>
</dbReference>
<protein>
    <submittedName>
        <fullName evidence="3">IS5 family transposase</fullName>
    </submittedName>
</protein>
<gene>
    <name evidence="3" type="ORF">RY831_18765</name>
</gene>
<feature type="domain" description="Insertion element IS402-like" evidence="2">
    <location>
        <begin position="11"/>
        <end position="75"/>
    </location>
</feature>
<dbReference type="PANTHER" id="PTHR30007:SF0">
    <property type="entry name" value="TRANSPOSASE"/>
    <property type="match status" value="1"/>
</dbReference>
<dbReference type="InterPro" id="IPR025161">
    <property type="entry name" value="IS402-like_dom"/>
</dbReference>
<dbReference type="InterPro" id="IPR002559">
    <property type="entry name" value="Transposase_11"/>
</dbReference>
<evidence type="ECO:0000259" key="1">
    <source>
        <dbReference type="Pfam" id="PF01609"/>
    </source>
</evidence>
<evidence type="ECO:0000259" key="2">
    <source>
        <dbReference type="Pfam" id="PF13340"/>
    </source>
</evidence>
<organism evidence="3 4">
    <name type="scientific">Noviherbaspirillum album</name>
    <dbReference type="NCBI Taxonomy" id="3080276"/>
    <lineage>
        <taxon>Bacteria</taxon>
        <taxon>Pseudomonadati</taxon>
        <taxon>Pseudomonadota</taxon>
        <taxon>Betaproteobacteria</taxon>
        <taxon>Burkholderiales</taxon>
        <taxon>Oxalobacteraceae</taxon>
        <taxon>Noviherbaspirillum</taxon>
    </lineage>
</organism>
<sequence length="265" mass="30344">MGRKYYPSDISREQFDQVRPLLESSRKRTNPRKVDLYDIFCAILYLLKNAATWRALPSDFPPVSTVRYYFDGWARIPDDGHMSLLDQALKKCGGARAQEKWAAAPLTSFCIVDAQSVKNTDTARHKGYDAGKKVSGIKRHIAVDTQGLPHAILVTTAEVNDRNGALLMFLAHDDRLAQVKQVLVDGAYTGERFEDLTYQTLGAKVQVAKRNELHTFAVIPQRWVVERSFAWLEKCRRLWKNCERKLHTSEQFIVLAFLALLLKRY</sequence>
<dbReference type="EMBL" id="JAWIIV010000017">
    <property type="protein sequence ID" value="MEC4721211.1"/>
    <property type="molecule type" value="Genomic_DNA"/>
</dbReference>
<comment type="caution">
    <text evidence="3">The sequence shown here is derived from an EMBL/GenBank/DDBJ whole genome shotgun (WGS) entry which is preliminary data.</text>
</comment>
<evidence type="ECO:0000313" key="4">
    <source>
        <dbReference type="Proteomes" id="UP001352263"/>
    </source>
</evidence>
<accession>A0ABU6JC30</accession>
<dbReference type="PANTHER" id="PTHR30007">
    <property type="entry name" value="PHP DOMAIN PROTEIN"/>
    <property type="match status" value="1"/>
</dbReference>
<dbReference type="Proteomes" id="UP001352263">
    <property type="component" value="Unassembled WGS sequence"/>
</dbReference>
<proteinExistence type="predicted"/>
<keyword evidence="4" id="KW-1185">Reference proteome</keyword>
<evidence type="ECO:0000313" key="3">
    <source>
        <dbReference type="EMBL" id="MEC4721211.1"/>
    </source>
</evidence>